<dbReference type="PROSITE" id="PS51186">
    <property type="entry name" value="GNAT"/>
    <property type="match status" value="1"/>
</dbReference>
<evidence type="ECO:0000313" key="5">
    <source>
        <dbReference type="Proteomes" id="UP000004923"/>
    </source>
</evidence>
<dbReference type="InterPro" id="IPR045039">
    <property type="entry name" value="NSI-like"/>
</dbReference>
<comment type="caution">
    <text evidence="4">The sequence shown here is derived from an EMBL/GenBank/DDBJ whole genome shotgun (WGS) entry which is preliminary data.</text>
</comment>
<feature type="domain" description="N-acetyltransferase" evidence="3">
    <location>
        <begin position="2"/>
        <end position="136"/>
    </location>
</feature>
<name>E8LF67_9FIRM</name>
<dbReference type="GO" id="GO:0005737">
    <property type="term" value="C:cytoplasm"/>
    <property type="evidence" value="ECO:0007669"/>
    <property type="project" value="TreeGrafter"/>
</dbReference>
<dbReference type="PANTHER" id="PTHR43626">
    <property type="entry name" value="ACYL-COA N-ACYLTRANSFERASE"/>
    <property type="match status" value="1"/>
</dbReference>
<dbReference type="SUPFAM" id="SSF55729">
    <property type="entry name" value="Acyl-CoA N-acyltransferases (Nat)"/>
    <property type="match status" value="1"/>
</dbReference>
<dbReference type="NCBIfam" id="NF005840">
    <property type="entry name" value="PRK07757.1"/>
    <property type="match status" value="1"/>
</dbReference>
<dbReference type="PANTHER" id="PTHR43626:SF4">
    <property type="entry name" value="GCN5-RELATED N-ACETYLTRANSFERASE 2, CHLOROPLASTIC"/>
    <property type="match status" value="1"/>
</dbReference>
<evidence type="ECO:0000313" key="4">
    <source>
        <dbReference type="EMBL" id="EFY04466.1"/>
    </source>
</evidence>
<organism evidence="4 5">
    <name type="scientific">Phascolarctobacterium succinatutens YIT 12067</name>
    <dbReference type="NCBI Taxonomy" id="626939"/>
    <lineage>
        <taxon>Bacteria</taxon>
        <taxon>Bacillati</taxon>
        <taxon>Bacillota</taxon>
        <taxon>Negativicutes</taxon>
        <taxon>Acidaminococcales</taxon>
        <taxon>Acidaminococcaceae</taxon>
        <taxon>Phascolarctobacterium</taxon>
    </lineage>
</organism>
<sequence length="161" mass="18825">MIVFRPATFSDVEHIHKLLNYYAKEGLMLPRARNAIYENLRDYILAVENNRLLGCGALHFVWDRFAEIRSLAVEPSLQKTGIGRQLVEHLEKEGIERGVTMFFTLTYQPGFFAKCDYIETAKDKLPQKVWKECVYCPQYPYCNEIAFIKTTVDYEPSQIKF</sequence>
<gene>
    <name evidence="4" type="ORF">HMPREF9443_01507</name>
</gene>
<dbReference type="Proteomes" id="UP000004923">
    <property type="component" value="Unassembled WGS sequence"/>
</dbReference>
<evidence type="ECO:0000256" key="1">
    <source>
        <dbReference type="ARBA" id="ARBA00022679"/>
    </source>
</evidence>
<evidence type="ECO:0000259" key="3">
    <source>
        <dbReference type="PROSITE" id="PS51186"/>
    </source>
</evidence>
<dbReference type="HOGENOM" id="CLU_119519_0_0_9"/>
<dbReference type="EMBL" id="AEVN01000073">
    <property type="protein sequence ID" value="EFY04466.1"/>
    <property type="molecule type" value="Genomic_DNA"/>
</dbReference>
<dbReference type="InterPro" id="IPR016181">
    <property type="entry name" value="Acyl_CoA_acyltransferase"/>
</dbReference>
<keyword evidence="2" id="KW-0012">Acyltransferase</keyword>
<dbReference type="Pfam" id="PF00583">
    <property type="entry name" value="Acetyltransf_1"/>
    <property type="match status" value="1"/>
</dbReference>
<dbReference type="AlphaFoldDB" id="E8LF67"/>
<dbReference type="CDD" id="cd04301">
    <property type="entry name" value="NAT_SF"/>
    <property type="match status" value="1"/>
</dbReference>
<proteinExistence type="predicted"/>
<protein>
    <submittedName>
        <fullName evidence="4">Acetyltransferase, GNAT family</fullName>
    </submittedName>
</protein>
<keyword evidence="1 4" id="KW-0808">Transferase</keyword>
<accession>E8LF67</accession>
<dbReference type="Gene3D" id="3.40.630.30">
    <property type="match status" value="1"/>
</dbReference>
<dbReference type="eggNOG" id="COG1246">
    <property type="taxonomic scope" value="Bacteria"/>
</dbReference>
<dbReference type="GO" id="GO:0008080">
    <property type="term" value="F:N-acetyltransferase activity"/>
    <property type="evidence" value="ECO:0007669"/>
    <property type="project" value="InterPro"/>
</dbReference>
<dbReference type="InterPro" id="IPR000182">
    <property type="entry name" value="GNAT_dom"/>
</dbReference>
<keyword evidence="5" id="KW-1185">Reference proteome</keyword>
<evidence type="ECO:0000256" key="2">
    <source>
        <dbReference type="ARBA" id="ARBA00023315"/>
    </source>
</evidence>
<reference evidence="4 5" key="1">
    <citation type="submission" date="2011-01" db="EMBL/GenBank/DDBJ databases">
        <authorList>
            <person name="Weinstock G."/>
            <person name="Sodergren E."/>
            <person name="Clifton S."/>
            <person name="Fulton L."/>
            <person name="Fulton B."/>
            <person name="Courtney L."/>
            <person name="Fronick C."/>
            <person name="Harrison M."/>
            <person name="Strong C."/>
            <person name="Farmer C."/>
            <person name="Delahaunty K."/>
            <person name="Markovic C."/>
            <person name="Hall O."/>
            <person name="Minx P."/>
            <person name="Tomlinson C."/>
            <person name="Mitreva M."/>
            <person name="Hou S."/>
            <person name="Chen J."/>
            <person name="Wollam A."/>
            <person name="Pepin K.H."/>
            <person name="Johnson M."/>
            <person name="Bhonagiri V."/>
            <person name="Zhang X."/>
            <person name="Suruliraj S."/>
            <person name="Warren W."/>
            <person name="Chinwalla A."/>
            <person name="Mardis E.R."/>
            <person name="Wilson R.K."/>
        </authorList>
    </citation>
    <scope>NUCLEOTIDE SEQUENCE [LARGE SCALE GENOMIC DNA]</scope>
    <source>
        <strain evidence="4 5">YIT 12067</strain>
    </source>
</reference>